<proteinExistence type="predicted"/>
<dbReference type="EMBL" id="CAJVQB010004158">
    <property type="protein sequence ID" value="CAG8628441.1"/>
    <property type="molecule type" value="Genomic_DNA"/>
</dbReference>
<name>A0ABN7ULT5_GIGMA</name>
<organism evidence="1 2">
    <name type="scientific">Gigaspora margarita</name>
    <dbReference type="NCBI Taxonomy" id="4874"/>
    <lineage>
        <taxon>Eukaryota</taxon>
        <taxon>Fungi</taxon>
        <taxon>Fungi incertae sedis</taxon>
        <taxon>Mucoromycota</taxon>
        <taxon>Glomeromycotina</taxon>
        <taxon>Glomeromycetes</taxon>
        <taxon>Diversisporales</taxon>
        <taxon>Gigasporaceae</taxon>
        <taxon>Gigaspora</taxon>
    </lineage>
</organism>
<protein>
    <submittedName>
        <fullName evidence="1">177_t:CDS:1</fullName>
    </submittedName>
</protein>
<evidence type="ECO:0000313" key="1">
    <source>
        <dbReference type="EMBL" id="CAG8628441.1"/>
    </source>
</evidence>
<comment type="caution">
    <text evidence="1">The sequence shown here is derived from an EMBL/GenBank/DDBJ whole genome shotgun (WGS) entry which is preliminary data.</text>
</comment>
<sequence length="144" mass="16891">MITLVLFAIHYHALNEIYLQIDFIKPFFEELKKLEQADLPQENDIARVLCHNAPRGCHLCKLEQKWNKHQIETAGFVSTSLETNNLLREIMNAYLLYYLFEQALLEPNRVKLFGKDDSKFGKITSIIEHLWNNDQAFIFFALSS</sequence>
<dbReference type="Proteomes" id="UP000789901">
    <property type="component" value="Unassembled WGS sequence"/>
</dbReference>
<evidence type="ECO:0000313" key="2">
    <source>
        <dbReference type="Proteomes" id="UP000789901"/>
    </source>
</evidence>
<reference evidence="1 2" key="1">
    <citation type="submission" date="2021-06" db="EMBL/GenBank/DDBJ databases">
        <authorList>
            <person name="Kallberg Y."/>
            <person name="Tangrot J."/>
            <person name="Rosling A."/>
        </authorList>
    </citation>
    <scope>NUCLEOTIDE SEQUENCE [LARGE SCALE GENOMIC DNA]</scope>
    <source>
        <strain evidence="1 2">120-4 pot B 10/14</strain>
    </source>
</reference>
<accession>A0ABN7ULT5</accession>
<keyword evidence="2" id="KW-1185">Reference proteome</keyword>
<gene>
    <name evidence="1" type="ORF">GMARGA_LOCUS8205</name>
</gene>